<reference evidence="2" key="2">
    <citation type="submission" date="2025-08" db="UniProtKB">
        <authorList>
            <consortium name="Ensembl"/>
        </authorList>
    </citation>
    <scope>IDENTIFICATION</scope>
</reference>
<sequence length="120" mass="12313">SAGTLAPDFVFPPSPGRGDGTGGQEPGWVDPWSWLSSQGSPAGPGIGPALGPGSEVLGTSPCLLPYELCEGVAYCGSQVGVGLMLQVGLETLQPEGHTGSEWRATWRGPLMIHVLSTPML</sequence>
<evidence type="ECO:0000313" key="2">
    <source>
        <dbReference type="Ensembl" id="ENSPEMP00000031443.1"/>
    </source>
</evidence>
<feature type="region of interest" description="Disordered" evidence="1">
    <location>
        <begin position="1"/>
        <end position="52"/>
    </location>
</feature>
<dbReference type="AlphaFoldDB" id="A0A8C8UME9"/>
<evidence type="ECO:0000256" key="1">
    <source>
        <dbReference type="SAM" id="MobiDB-lite"/>
    </source>
</evidence>
<reference evidence="2" key="3">
    <citation type="submission" date="2025-09" db="UniProtKB">
        <authorList>
            <consortium name="Ensembl"/>
        </authorList>
    </citation>
    <scope>IDENTIFICATION</scope>
</reference>
<protein>
    <submittedName>
        <fullName evidence="2">Uncharacterized protein</fullName>
    </submittedName>
</protein>
<dbReference type="GeneTree" id="ENSGT00940000155046"/>
<accession>A0A8C8UME9</accession>
<organism evidence="2 3">
    <name type="scientific">Peromyscus maniculatus bairdii</name>
    <name type="common">Prairie deer mouse</name>
    <dbReference type="NCBI Taxonomy" id="230844"/>
    <lineage>
        <taxon>Eukaryota</taxon>
        <taxon>Metazoa</taxon>
        <taxon>Chordata</taxon>
        <taxon>Craniata</taxon>
        <taxon>Vertebrata</taxon>
        <taxon>Euteleostomi</taxon>
        <taxon>Mammalia</taxon>
        <taxon>Eutheria</taxon>
        <taxon>Euarchontoglires</taxon>
        <taxon>Glires</taxon>
        <taxon>Rodentia</taxon>
        <taxon>Myomorpha</taxon>
        <taxon>Muroidea</taxon>
        <taxon>Cricetidae</taxon>
        <taxon>Neotominae</taxon>
        <taxon>Peromyscus</taxon>
    </lineage>
</organism>
<dbReference type="Ensembl" id="ENSPEMT00000038259.1">
    <property type="protein sequence ID" value="ENSPEMP00000031443.1"/>
    <property type="gene ID" value="ENSPEMG00000028267.1"/>
</dbReference>
<keyword evidence="3" id="KW-1185">Reference proteome</keyword>
<proteinExistence type="predicted"/>
<reference evidence="2 3" key="1">
    <citation type="submission" date="2018-10" db="EMBL/GenBank/DDBJ databases">
        <title>Improved assembly of the deer mouse Peromyscus maniculatus genome.</title>
        <authorList>
            <person name="Lassance J.-M."/>
            <person name="Hoekstra H.E."/>
        </authorList>
    </citation>
    <scope>NUCLEOTIDE SEQUENCE [LARGE SCALE GENOMIC DNA]</scope>
</reference>
<name>A0A8C8UME9_PERMB</name>
<evidence type="ECO:0000313" key="3">
    <source>
        <dbReference type="Proteomes" id="UP000694547"/>
    </source>
</evidence>
<dbReference type="Proteomes" id="UP000694547">
    <property type="component" value="Chromosome 9"/>
</dbReference>